<accession>A0A8S1PM68</accession>
<dbReference type="OMA" id="EINMGEH"/>
<dbReference type="Proteomes" id="UP000688137">
    <property type="component" value="Unassembled WGS sequence"/>
</dbReference>
<sequence length="264" mass="30866">MQYKITSEINMREQNTNPTQFLSARTIRPSLFLNEADFHLPLISPQKRQVTDYQLIIQSLPKSQAVSPVFRKTQTEQDAEDNFLFVKNTVRKLKKQKLFIKDPHQSLQFQPQIEVHQEKIENYSTPKNKFSNLNSIPIESQGLHSPLAKLGALVVNQEHPTQLVDYRIPKEIDQPIQNHQSLPEYTNKSNNLHQPPHHKKTVSFRNSIFVIDINNGQVSKDQLSENVKPLQHIQKSEIKEEEHDDNKKQIFRRTKNFHLSDKLI</sequence>
<evidence type="ECO:0000313" key="1">
    <source>
        <dbReference type="EMBL" id="CAD8103618.1"/>
    </source>
</evidence>
<reference evidence="1" key="1">
    <citation type="submission" date="2021-01" db="EMBL/GenBank/DDBJ databases">
        <authorList>
            <consortium name="Genoscope - CEA"/>
            <person name="William W."/>
        </authorList>
    </citation>
    <scope>NUCLEOTIDE SEQUENCE</scope>
</reference>
<protein>
    <submittedName>
        <fullName evidence="1">Uncharacterized protein</fullName>
    </submittedName>
</protein>
<organism evidence="1 2">
    <name type="scientific">Paramecium primaurelia</name>
    <dbReference type="NCBI Taxonomy" id="5886"/>
    <lineage>
        <taxon>Eukaryota</taxon>
        <taxon>Sar</taxon>
        <taxon>Alveolata</taxon>
        <taxon>Ciliophora</taxon>
        <taxon>Intramacronucleata</taxon>
        <taxon>Oligohymenophorea</taxon>
        <taxon>Peniculida</taxon>
        <taxon>Parameciidae</taxon>
        <taxon>Paramecium</taxon>
    </lineage>
</organism>
<name>A0A8S1PM68_PARPR</name>
<comment type="caution">
    <text evidence="1">The sequence shown here is derived from an EMBL/GenBank/DDBJ whole genome shotgun (WGS) entry which is preliminary data.</text>
</comment>
<proteinExistence type="predicted"/>
<dbReference type="AlphaFoldDB" id="A0A8S1PM68"/>
<evidence type="ECO:0000313" key="2">
    <source>
        <dbReference type="Proteomes" id="UP000688137"/>
    </source>
</evidence>
<keyword evidence="2" id="KW-1185">Reference proteome</keyword>
<gene>
    <name evidence="1" type="ORF">PPRIM_AZ9-3.1.T1210138</name>
</gene>
<dbReference type="EMBL" id="CAJJDM010000124">
    <property type="protein sequence ID" value="CAD8103618.1"/>
    <property type="molecule type" value="Genomic_DNA"/>
</dbReference>